<dbReference type="PRINTS" id="PR00411">
    <property type="entry name" value="PNDRDTASEI"/>
</dbReference>
<keyword evidence="4" id="KW-1185">Reference proteome</keyword>
<evidence type="ECO:0000313" key="3">
    <source>
        <dbReference type="EMBL" id="KAF2209818.1"/>
    </source>
</evidence>
<dbReference type="Pfam" id="PF13738">
    <property type="entry name" value="Pyr_redox_3"/>
    <property type="match status" value="1"/>
</dbReference>
<evidence type="ECO:0008006" key="5">
    <source>
        <dbReference type="Google" id="ProtNLM"/>
    </source>
</evidence>
<evidence type="ECO:0000256" key="1">
    <source>
        <dbReference type="ARBA" id="ARBA00023002"/>
    </source>
</evidence>
<dbReference type="PANTHER" id="PTHR43539">
    <property type="entry name" value="FLAVIN-BINDING MONOOXYGENASE-LIKE PROTEIN (AFU_ORTHOLOGUE AFUA_4G09220)"/>
    <property type="match status" value="1"/>
</dbReference>
<evidence type="ECO:0000313" key="4">
    <source>
        <dbReference type="Proteomes" id="UP000799539"/>
    </source>
</evidence>
<evidence type="ECO:0000256" key="2">
    <source>
        <dbReference type="SAM" id="MobiDB-lite"/>
    </source>
</evidence>
<dbReference type="GO" id="GO:0050660">
    <property type="term" value="F:flavin adenine dinucleotide binding"/>
    <property type="evidence" value="ECO:0007669"/>
    <property type="project" value="TreeGrafter"/>
</dbReference>
<organism evidence="3 4">
    <name type="scientific">Cercospora zeae-maydis SCOH1-5</name>
    <dbReference type="NCBI Taxonomy" id="717836"/>
    <lineage>
        <taxon>Eukaryota</taxon>
        <taxon>Fungi</taxon>
        <taxon>Dikarya</taxon>
        <taxon>Ascomycota</taxon>
        <taxon>Pezizomycotina</taxon>
        <taxon>Dothideomycetes</taxon>
        <taxon>Dothideomycetidae</taxon>
        <taxon>Mycosphaerellales</taxon>
        <taxon>Mycosphaerellaceae</taxon>
        <taxon>Cercospora</taxon>
    </lineage>
</organism>
<dbReference type="Proteomes" id="UP000799539">
    <property type="component" value="Unassembled WGS sequence"/>
</dbReference>
<gene>
    <name evidence="3" type="ORF">CERZMDRAFT_99877</name>
</gene>
<dbReference type="InterPro" id="IPR032710">
    <property type="entry name" value="NTF2-like_dom_sf"/>
</dbReference>
<dbReference type="InterPro" id="IPR036188">
    <property type="entry name" value="FAD/NAD-bd_sf"/>
</dbReference>
<dbReference type="GO" id="GO:0004497">
    <property type="term" value="F:monooxygenase activity"/>
    <property type="evidence" value="ECO:0007669"/>
    <property type="project" value="TreeGrafter"/>
</dbReference>
<dbReference type="SUPFAM" id="SSF54427">
    <property type="entry name" value="NTF2-like"/>
    <property type="match status" value="1"/>
</dbReference>
<dbReference type="EMBL" id="ML992684">
    <property type="protein sequence ID" value="KAF2209818.1"/>
    <property type="molecule type" value="Genomic_DNA"/>
</dbReference>
<protein>
    <recommendedName>
        <fullName evidence="5">FAD/NAD(P)-binding domain-containing protein</fullName>
    </recommendedName>
</protein>
<dbReference type="OrthoDB" id="74360at2759"/>
<dbReference type="AlphaFoldDB" id="A0A6A6F8U8"/>
<keyword evidence="1" id="KW-0560">Oxidoreductase</keyword>
<accession>A0A6A6F8U8</accession>
<proteinExistence type="predicted"/>
<name>A0A6A6F8U8_9PEZI</name>
<reference evidence="3" key="1">
    <citation type="journal article" date="2020" name="Stud. Mycol.">
        <title>101 Dothideomycetes genomes: a test case for predicting lifestyles and emergence of pathogens.</title>
        <authorList>
            <person name="Haridas S."/>
            <person name="Albert R."/>
            <person name="Binder M."/>
            <person name="Bloem J."/>
            <person name="Labutti K."/>
            <person name="Salamov A."/>
            <person name="Andreopoulos B."/>
            <person name="Baker S."/>
            <person name="Barry K."/>
            <person name="Bills G."/>
            <person name="Bluhm B."/>
            <person name="Cannon C."/>
            <person name="Castanera R."/>
            <person name="Culley D."/>
            <person name="Daum C."/>
            <person name="Ezra D."/>
            <person name="Gonzalez J."/>
            <person name="Henrissat B."/>
            <person name="Kuo A."/>
            <person name="Liang C."/>
            <person name="Lipzen A."/>
            <person name="Lutzoni F."/>
            <person name="Magnuson J."/>
            <person name="Mondo S."/>
            <person name="Nolan M."/>
            <person name="Ohm R."/>
            <person name="Pangilinan J."/>
            <person name="Park H.-J."/>
            <person name="Ramirez L."/>
            <person name="Alfaro M."/>
            <person name="Sun H."/>
            <person name="Tritt A."/>
            <person name="Yoshinaga Y."/>
            <person name="Zwiers L.-H."/>
            <person name="Turgeon B."/>
            <person name="Goodwin S."/>
            <person name="Spatafora J."/>
            <person name="Crous P."/>
            <person name="Grigoriev I."/>
        </authorList>
    </citation>
    <scope>NUCLEOTIDE SEQUENCE</scope>
    <source>
        <strain evidence="3">SCOH1-5</strain>
    </source>
</reference>
<dbReference type="InterPro" id="IPR050982">
    <property type="entry name" value="Auxin_biosynth/cation_transpt"/>
</dbReference>
<dbReference type="PANTHER" id="PTHR43539:SF68">
    <property type="entry name" value="FLAVIN-BINDING MONOOXYGENASE-LIKE PROTEIN (AFU_ORTHOLOGUE AFUA_4G09220)"/>
    <property type="match status" value="1"/>
</dbReference>
<dbReference type="SUPFAM" id="SSF51905">
    <property type="entry name" value="FAD/NAD(P)-binding domain"/>
    <property type="match status" value="2"/>
</dbReference>
<feature type="region of interest" description="Disordered" evidence="2">
    <location>
        <begin position="676"/>
        <end position="702"/>
    </location>
</feature>
<dbReference type="Gene3D" id="3.50.50.60">
    <property type="entry name" value="FAD/NAD(P)-binding domain"/>
    <property type="match status" value="2"/>
</dbReference>
<sequence length="702" mass="77559">MQQKHDPHGEWTDDPIRPKDADTTIGWAGIPLSQTLAYYGHVPRAILPTSSELGFDPDYASVDVQRIVTAFATLFSSALESQDVEALIAFIHPKGYWKDVELLTWDVRALQGHDAIRSLLIDRLQPTGIANVRLSSRTSPILETIGPDLAFLLVHLEFEFAHGTGYTGVAVARLTPSASTTGSSEQLADVRSWRIYSIGTAIHSVQGWDAESGDKVRYGQGKYRDPHGLNRTYPELRQAEINCEKGFEPTVVIIGGGQNGMFMAARCRALGIPHLVIEKEDRPGYSWASRYVTLSLHGPTFTNQFPYLPYPSWFPTFLPARQLADWIQSYASIMDLNIWTNCIADGHAATYDDASGTWTLQVTRRDGSCRVLHPRHLIITTGISGTLPNIPHVPGIDRFTEHGGKVVHSSRHRTTPDWKGKKCIVVGAATSAHDMAYELTEYGCEVTMIQRSATHVMTVEKSVLATMKHKEKLGKPGEIPLDLADQTQYLKQTYPVEYELLPRGQRITREIDQGLIEALHNVGYRTHDGYHGGGAYSMFPFDQGGFYYDNGACKLITDGVIKLVHSEIDYFTESGVVYKDGTAQAADAVVFATGYMNSKGAIDAFMGEGMAKKCRERWEKGNAFFIGPEGESIVNACPLPQKGLYALFHQFAFSRFHSACLALRLKAEELGIDVTPWPGKPLGPPSTAAGQRPRPASDEDRG</sequence>